<dbReference type="InterPro" id="IPR025252">
    <property type="entry name" value="DUF4200"/>
</dbReference>
<feature type="coiled-coil region" evidence="3">
    <location>
        <begin position="547"/>
        <end position="585"/>
    </location>
</feature>
<proteinExistence type="predicted"/>
<evidence type="ECO:0000256" key="2">
    <source>
        <dbReference type="ARBA" id="ARBA00023069"/>
    </source>
</evidence>
<evidence type="ECO:0000256" key="3">
    <source>
        <dbReference type="SAM" id="Coils"/>
    </source>
</evidence>
<dbReference type="Proteomes" id="UP000515165">
    <property type="component" value="Chromosome 9"/>
</dbReference>
<accession>A0A6J2CYX2</accession>
<sequence>MSYFLPISLASEDKGKDDSVKKDKPYKIFFKDLFLYKENEMAAKKKEKFINRSMKVYQKSTFSSRMKSRSHLGQVAFYSDTAGGSFEKFGLDPTFILRLTEGVDTKRTIHEFINDQRDRFLLEYALSTKRNTIKKFEKHMVAKERQLTRAEKKLQEDAMAFEEFLRENDQRSVDALKIAAQETINKLQMTAELKKASMEVQAVKSEIAKTEFLLREYMKYGFFLLKLSPKHWQIQQALKRAQMTKNKESMNVSLPVLTKLHTTKTEGSNEDARKISFSDDYYMERRRQGKPHKKPTLTVENKKSSLSSHAESISSEDSLEFFLDNDTNYDLEPELYFKEPEELLQVLTELEEQNLTLVQYSQDVDENLEDVNKREKLIQDKINSNIEFLLEHKEMLKASCVREEEKAAELELRSRLFSFGEFKSDTQKQEFGQDATWRTIYFAQQFIEILLTANARFTVEKEAESYLVPKYVTYKLEHIYQQLRRRSGQEKLIDSLSKKINQVYKVCIGDADVGSLNPVQKLVKVESRLVELSDLIESIPKENVEAIERIKQKERRQKLREEKMKEKQKHQEERLRAALERAVAQPKKKVCVLLPIGPATSICECFCGIKTKYLIHIIYPALIGLSFPVNFEDNSNFWVYSSPLDALFSKRNLSPLFFFSSRFMKPGNFFFNFLNT</sequence>
<dbReference type="GO" id="GO:0005813">
    <property type="term" value="C:centrosome"/>
    <property type="evidence" value="ECO:0007669"/>
    <property type="project" value="TreeGrafter"/>
</dbReference>
<evidence type="ECO:0000313" key="6">
    <source>
        <dbReference type="Proteomes" id="UP000515165"/>
    </source>
</evidence>
<keyword evidence="2" id="KW-0966">Cell projection</keyword>
<keyword evidence="6" id="KW-1185">Reference proteome</keyword>
<dbReference type="PANTHER" id="PTHR21683">
    <property type="entry name" value="COILED-COIL DOMAIN-CONTAINING PROTEIN 42 LIKE-2-LIKE-RELATED"/>
    <property type="match status" value="1"/>
</dbReference>
<dbReference type="GeneID" id="113921863"/>
<dbReference type="AlphaFoldDB" id="A0A6J2CYX2"/>
<protein>
    <submittedName>
        <fullName evidence="7">Coiled-coil domain-containing protein 38 isoform X1</fullName>
    </submittedName>
</protein>
<dbReference type="KEGG" id="zca:113921863"/>
<evidence type="ECO:0000259" key="5">
    <source>
        <dbReference type="Pfam" id="PF13863"/>
    </source>
</evidence>
<keyword evidence="1 3" id="KW-0175">Coiled coil</keyword>
<dbReference type="RefSeq" id="XP_027449034.1">
    <property type="nucleotide sequence ID" value="XM_027593233.2"/>
</dbReference>
<dbReference type="InterPro" id="IPR051147">
    <property type="entry name" value="CFAP_domain-containing"/>
</dbReference>
<dbReference type="PANTHER" id="PTHR21683:SF7">
    <property type="entry name" value="COILED-COIL DOMAIN-CONTAINING PROTEIN 38"/>
    <property type="match status" value="1"/>
</dbReference>
<dbReference type="OrthoDB" id="10264063at2759"/>
<dbReference type="CTD" id="120935"/>
<feature type="domain" description="DUF4200" evidence="5">
    <location>
        <begin position="112"/>
        <end position="230"/>
    </location>
</feature>
<feature type="region of interest" description="Disordered" evidence="4">
    <location>
        <begin position="285"/>
        <end position="311"/>
    </location>
</feature>
<reference evidence="7" key="1">
    <citation type="submission" date="2025-08" db="UniProtKB">
        <authorList>
            <consortium name="RefSeq"/>
        </authorList>
    </citation>
    <scope>IDENTIFICATION</scope>
    <source>
        <tissue evidence="7">Blood</tissue>
    </source>
</reference>
<gene>
    <name evidence="7" type="primary">CCDC38</name>
</gene>
<evidence type="ECO:0000256" key="1">
    <source>
        <dbReference type="ARBA" id="ARBA00023054"/>
    </source>
</evidence>
<organism evidence="6 7">
    <name type="scientific">Zalophus californianus</name>
    <name type="common">California sealion</name>
    <dbReference type="NCBI Taxonomy" id="9704"/>
    <lineage>
        <taxon>Eukaryota</taxon>
        <taxon>Metazoa</taxon>
        <taxon>Chordata</taxon>
        <taxon>Craniata</taxon>
        <taxon>Vertebrata</taxon>
        <taxon>Euteleostomi</taxon>
        <taxon>Mammalia</taxon>
        <taxon>Eutheria</taxon>
        <taxon>Laurasiatheria</taxon>
        <taxon>Carnivora</taxon>
        <taxon>Caniformia</taxon>
        <taxon>Pinnipedia</taxon>
        <taxon>Otariidae</taxon>
        <taxon>Zalophus</taxon>
    </lineage>
</organism>
<evidence type="ECO:0000256" key="4">
    <source>
        <dbReference type="SAM" id="MobiDB-lite"/>
    </source>
</evidence>
<evidence type="ECO:0000313" key="7">
    <source>
        <dbReference type="RefSeq" id="XP_027449034.1"/>
    </source>
</evidence>
<keyword evidence="2" id="KW-0969">Cilium</keyword>
<name>A0A6J2CYX2_ZALCA</name>
<dbReference type="Pfam" id="PF13863">
    <property type="entry name" value="DUF4200"/>
    <property type="match status" value="1"/>
</dbReference>